<proteinExistence type="predicted"/>
<evidence type="ECO:0008006" key="3">
    <source>
        <dbReference type="Google" id="ProtNLM"/>
    </source>
</evidence>
<dbReference type="EMBL" id="BMAO01020812">
    <property type="protein sequence ID" value="GFQ70093.1"/>
    <property type="molecule type" value="Genomic_DNA"/>
</dbReference>
<organism evidence="1 2">
    <name type="scientific">Trichonephila clavata</name>
    <name type="common">Joro spider</name>
    <name type="synonym">Nephila clavata</name>
    <dbReference type="NCBI Taxonomy" id="2740835"/>
    <lineage>
        <taxon>Eukaryota</taxon>
        <taxon>Metazoa</taxon>
        <taxon>Ecdysozoa</taxon>
        <taxon>Arthropoda</taxon>
        <taxon>Chelicerata</taxon>
        <taxon>Arachnida</taxon>
        <taxon>Araneae</taxon>
        <taxon>Araneomorphae</taxon>
        <taxon>Entelegynae</taxon>
        <taxon>Araneoidea</taxon>
        <taxon>Nephilidae</taxon>
        <taxon>Trichonephila</taxon>
    </lineage>
</organism>
<name>A0A8X6FYI3_TRICU</name>
<evidence type="ECO:0000313" key="1">
    <source>
        <dbReference type="EMBL" id="GFQ70093.1"/>
    </source>
</evidence>
<gene>
    <name evidence="1" type="ORF">TNCT_538541</name>
</gene>
<evidence type="ECO:0000313" key="2">
    <source>
        <dbReference type="Proteomes" id="UP000887116"/>
    </source>
</evidence>
<reference evidence="1" key="1">
    <citation type="submission" date="2020-07" db="EMBL/GenBank/DDBJ databases">
        <title>Multicomponent nature underlies the extraordinary mechanical properties of spider dragline silk.</title>
        <authorList>
            <person name="Kono N."/>
            <person name="Nakamura H."/>
            <person name="Mori M."/>
            <person name="Yoshida Y."/>
            <person name="Ohtoshi R."/>
            <person name="Malay A.D."/>
            <person name="Moran D.A.P."/>
            <person name="Tomita M."/>
            <person name="Numata K."/>
            <person name="Arakawa K."/>
        </authorList>
    </citation>
    <scope>NUCLEOTIDE SEQUENCE</scope>
</reference>
<comment type="caution">
    <text evidence="1">The sequence shown here is derived from an EMBL/GenBank/DDBJ whole genome shotgun (WGS) entry which is preliminary data.</text>
</comment>
<sequence length="147" mass="17393">MIAYFAARFRKITNDLLEYEEKNLEKYKAFQLIRYLTVEFQSIVKLTNSWKDSKFTFDEVLEELNAEESELLQCNCDSDLVAMNSIVWKEQKQWIHSNENVRLIKCYKCGKIGRSELNCWSKGKKSRKKNPHHVNALFTEACVNENN</sequence>
<dbReference type="Proteomes" id="UP000887116">
    <property type="component" value="Unassembled WGS sequence"/>
</dbReference>
<accession>A0A8X6FYI3</accession>
<protein>
    <recommendedName>
        <fullName evidence="3">CCHC-type domain-containing protein</fullName>
    </recommendedName>
</protein>
<keyword evidence="2" id="KW-1185">Reference proteome</keyword>
<dbReference type="AlphaFoldDB" id="A0A8X6FYI3"/>